<keyword evidence="2" id="KW-1185">Reference proteome</keyword>
<evidence type="ECO:0000313" key="1">
    <source>
        <dbReference type="EMBL" id="MBE1457883.1"/>
    </source>
</evidence>
<dbReference type="EMBL" id="JADBDY010000001">
    <property type="protein sequence ID" value="MBE1457883.1"/>
    <property type="molecule type" value="Genomic_DNA"/>
</dbReference>
<gene>
    <name evidence="1" type="ORF">H4W79_002097</name>
</gene>
<dbReference type="RefSeq" id="WP_191270839.1">
    <property type="nucleotide sequence ID" value="NZ_BMXJ01000004.1"/>
</dbReference>
<proteinExistence type="predicted"/>
<dbReference type="Proteomes" id="UP000598217">
    <property type="component" value="Unassembled WGS sequence"/>
</dbReference>
<reference evidence="1 2" key="1">
    <citation type="submission" date="2020-10" db="EMBL/GenBank/DDBJ databases">
        <title>Sequencing the genomes of 1000 actinobacteria strains.</title>
        <authorList>
            <person name="Klenk H.-P."/>
        </authorList>
    </citation>
    <scope>NUCLEOTIDE SEQUENCE [LARGE SCALE GENOMIC DNA]</scope>
    <source>
        <strain evidence="1 2">DSM 45157</strain>
    </source>
</reference>
<accession>A0ABR9HFS3</accession>
<sequence length="74" mass="8451">MSIERKGDLLARGDRERARIVDFWRAVELSEPQKVERPDLRSDTPVSEVRARVPPPWGATCSTVGWRADQPRPP</sequence>
<evidence type="ECO:0000313" key="2">
    <source>
        <dbReference type="Proteomes" id="UP000598217"/>
    </source>
</evidence>
<organism evidence="1 2">
    <name type="scientific">Nocardiopsis terrae</name>
    <dbReference type="NCBI Taxonomy" id="372655"/>
    <lineage>
        <taxon>Bacteria</taxon>
        <taxon>Bacillati</taxon>
        <taxon>Actinomycetota</taxon>
        <taxon>Actinomycetes</taxon>
        <taxon>Streptosporangiales</taxon>
        <taxon>Nocardiopsidaceae</taxon>
        <taxon>Nocardiopsis</taxon>
    </lineage>
</organism>
<protein>
    <submittedName>
        <fullName evidence="1">Uncharacterized protein</fullName>
    </submittedName>
</protein>
<name>A0ABR9HFS3_9ACTN</name>
<comment type="caution">
    <text evidence="1">The sequence shown here is derived from an EMBL/GenBank/DDBJ whole genome shotgun (WGS) entry which is preliminary data.</text>
</comment>